<evidence type="ECO:0000256" key="3">
    <source>
        <dbReference type="RuleBase" id="RU004021"/>
    </source>
</evidence>
<dbReference type="PANTHER" id="PTHR33712">
    <property type="entry name" value="LIGHT-INDEPENDENT PROTOCHLOROPHYLLIDE REDUCTASE SUBUNIT B"/>
    <property type="match status" value="1"/>
</dbReference>
<evidence type="ECO:0000313" key="5">
    <source>
        <dbReference type="EMBL" id="MCU7551126.1"/>
    </source>
</evidence>
<gene>
    <name evidence="5" type="ORF">OCK74_18545</name>
</gene>
<evidence type="ECO:0000259" key="4">
    <source>
        <dbReference type="Pfam" id="PF00148"/>
    </source>
</evidence>
<comment type="caution">
    <text evidence="5">The sequence shown here is derived from an EMBL/GenBank/DDBJ whole genome shotgun (WGS) entry which is preliminary data.</text>
</comment>
<dbReference type="AlphaFoldDB" id="A0A9X2XXG7"/>
<dbReference type="PANTHER" id="PTHR33712:SF7">
    <property type="entry name" value="LIGHT-INDEPENDENT PROTOCHLOROPHYLLIDE REDUCTASE SUBUNIT B"/>
    <property type="match status" value="1"/>
</dbReference>
<evidence type="ECO:0000256" key="1">
    <source>
        <dbReference type="ARBA" id="ARBA00011002"/>
    </source>
</evidence>
<comment type="similarity">
    <text evidence="1 3">Belongs to the NifD/NifK/NifE/NifN family.</text>
</comment>
<proteinExistence type="inferred from homology"/>
<protein>
    <recommendedName>
        <fullName evidence="4">Nitrogenase/oxidoreductase component 1 domain-containing protein</fullName>
    </recommendedName>
</protein>
<dbReference type="Gene3D" id="3.40.50.1980">
    <property type="entry name" value="Nitrogenase molybdenum iron protein domain"/>
    <property type="match status" value="3"/>
</dbReference>
<name>A0A9X2XXG7_9BACT</name>
<dbReference type="InterPro" id="IPR000318">
    <property type="entry name" value="Nase_comp1_CS"/>
</dbReference>
<accession>A0A9X2XXG7</accession>
<sequence>MTGAIKNTGTWASTRNACKLCAPLGASIVFKGIKGCVPMIHGSQGCATYIRRYMISHYKEPVDIASSNFSEETTIFGGRANFSTGVDNLVAQYQPEVIGIASACLSETIGEDIHGFIREYRAANRNKPLPEFVHASTPSYQGSHMDGFHHAVTATVSALARKGKTGGHINIFPGFISPEDIRHLKDILSDFGIPYVLFPDYSDTLDNPHWKEYQLIPEGGTSVGELKLTGSAKVSIELGYVFQQGRYKDSLKGNQKFQTAAEWLRQAYDIPFYKGGLPIGLKETDRFFKVLEDISGKPTPERHLRERGRLIDAYVDGHKYHFGKRAVVFGEEDLVIGIVSFLEEIGIETVLVASGGASGKLKAAIDTVTGGKRKHMLVMNEMDFEGINEITDELKPDIFIGNSKGYYISRRMGKPLVRVGFPIHDRFGGQRVQHIGYKGTQQLFDRITNALIEYKQEHSSVGYKYI</sequence>
<dbReference type="RefSeq" id="WP_279298565.1">
    <property type="nucleotide sequence ID" value="NZ_JAOTIF010000018.1"/>
</dbReference>
<feature type="domain" description="Nitrogenase/oxidoreductase component 1" evidence="4">
    <location>
        <begin position="21"/>
        <end position="451"/>
    </location>
</feature>
<evidence type="ECO:0000256" key="2">
    <source>
        <dbReference type="ARBA" id="ARBA00023231"/>
    </source>
</evidence>
<dbReference type="InterPro" id="IPR050152">
    <property type="entry name" value="ChlB/BchB/BchZ"/>
</dbReference>
<dbReference type="InterPro" id="IPR000510">
    <property type="entry name" value="Nase/OxRdtase_comp1"/>
</dbReference>
<keyword evidence="6" id="KW-1185">Reference proteome</keyword>
<dbReference type="Pfam" id="PF00148">
    <property type="entry name" value="Oxidored_nitro"/>
    <property type="match status" value="1"/>
</dbReference>
<keyword evidence="2 3" id="KW-0535">Nitrogen fixation</keyword>
<evidence type="ECO:0000313" key="6">
    <source>
        <dbReference type="Proteomes" id="UP001155483"/>
    </source>
</evidence>
<dbReference type="Proteomes" id="UP001155483">
    <property type="component" value="Unassembled WGS sequence"/>
</dbReference>
<dbReference type="PROSITE" id="PS00699">
    <property type="entry name" value="NITROGENASE_1_1"/>
    <property type="match status" value="1"/>
</dbReference>
<dbReference type="GO" id="GO:0016163">
    <property type="term" value="F:nitrogenase activity"/>
    <property type="evidence" value="ECO:0007669"/>
    <property type="project" value="InterPro"/>
</dbReference>
<dbReference type="EMBL" id="JAOTIF010000018">
    <property type="protein sequence ID" value="MCU7551126.1"/>
    <property type="molecule type" value="Genomic_DNA"/>
</dbReference>
<dbReference type="Gene3D" id="1.20.89.10">
    <property type="entry name" value="Nitrogenase Molybdenum-iron Protein, subunit B, domain 4"/>
    <property type="match status" value="1"/>
</dbReference>
<organism evidence="5 6">
    <name type="scientific">Paraflavisolibacter caeni</name>
    <dbReference type="NCBI Taxonomy" id="2982496"/>
    <lineage>
        <taxon>Bacteria</taxon>
        <taxon>Pseudomonadati</taxon>
        <taxon>Bacteroidota</taxon>
        <taxon>Chitinophagia</taxon>
        <taxon>Chitinophagales</taxon>
        <taxon>Chitinophagaceae</taxon>
        <taxon>Paraflavisolibacter</taxon>
    </lineage>
</organism>
<dbReference type="SUPFAM" id="SSF53807">
    <property type="entry name" value="Helical backbone' metal receptor"/>
    <property type="match status" value="1"/>
</dbReference>
<reference evidence="5" key="1">
    <citation type="submission" date="2022-09" db="EMBL/GenBank/DDBJ databases">
        <authorList>
            <person name="Yuan C."/>
            <person name="Ke Z."/>
        </authorList>
    </citation>
    <scope>NUCLEOTIDE SEQUENCE</scope>
    <source>
        <strain evidence="5">LB-8</strain>
    </source>
</reference>
<reference evidence="5" key="2">
    <citation type="submission" date="2023-04" db="EMBL/GenBank/DDBJ databases">
        <title>Paracnuella aquatica gen. nov., sp. nov., a member of the family Chitinophagaceae isolated from a hot spring.</title>
        <authorList>
            <person name="Wang C."/>
        </authorList>
    </citation>
    <scope>NUCLEOTIDE SEQUENCE</scope>
    <source>
        <strain evidence="5">LB-8</strain>
    </source>
</reference>